<protein>
    <submittedName>
        <fullName evidence="2">Uncharacterized protein</fullName>
    </submittedName>
</protein>
<keyword evidence="1" id="KW-0472">Membrane</keyword>
<proteinExistence type="predicted"/>
<dbReference type="Proteomes" id="UP000886520">
    <property type="component" value="Chromosome 8"/>
</dbReference>
<evidence type="ECO:0000313" key="3">
    <source>
        <dbReference type="Proteomes" id="UP000886520"/>
    </source>
</evidence>
<keyword evidence="1" id="KW-0812">Transmembrane</keyword>
<dbReference type="EMBL" id="JABFUD020000008">
    <property type="protein sequence ID" value="KAI5076036.1"/>
    <property type="molecule type" value="Genomic_DNA"/>
</dbReference>
<accession>A0A9D4UXU3</accession>
<organism evidence="2 3">
    <name type="scientific">Adiantum capillus-veneris</name>
    <name type="common">Maidenhair fern</name>
    <dbReference type="NCBI Taxonomy" id="13818"/>
    <lineage>
        <taxon>Eukaryota</taxon>
        <taxon>Viridiplantae</taxon>
        <taxon>Streptophyta</taxon>
        <taxon>Embryophyta</taxon>
        <taxon>Tracheophyta</taxon>
        <taxon>Polypodiopsida</taxon>
        <taxon>Polypodiidae</taxon>
        <taxon>Polypodiales</taxon>
        <taxon>Pteridineae</taxon>
        <taxon>Pteridaceae</taxon>
        <taxon>Vittarioideae</taxon>
        <taxon>Adiantum</taxon>
    </lineage>
</organism>
<evidence type="ECO:0000256" key="1">
    <source>
        <dbReference type="SAM" id="Phobius"/>
    </source>
</evidence>
<keyword evidence="3" id="KW-1185">Reference proteome</keyword>
<feature type="transmembrane region" description="Helical" evidence="1">
    <location>
        <begin position="22"/>
        <end position="41"/>
    </location>
</feature>
<reference evidence="2" key="1">
    <citation type="submission" date="2021-01" db="EMBL/GenBank/DDBJ databases">
        <title>Adiantum capillus-veneris genome.</title>
        <authorList>
            <person name="Fang Y."/>
            <person name="Liao Q."/>
        </authorList>
    </citation>
    <scope>NUCLEOTIDE SEQUENCE</scope>
    <source>
        <strain evidence="2">H3</strain>
        <tissue evidence="2">Leaf</tissue>
    </source>
</reference>
<name>A0A9D4UXU3_ADICA</name>
<sequence length="150" mass="16634">MLRDVGGEGDPLCKQQAPTSSYLVYLLLSKAGLIVVLPYMFPSSGLLSGSAGSDKIIGSSKSSGRCIRTRTMSSPVYDYSLSHNLRNYENKCESLEILVTDLQSVVHVERERTKHLENKIRVLQISELFEREGAVYGGHGLGFSTRELFF</sequence>
<keyword evidence="1" id="KW-1133">Transmembrane helix</keyword>
<evidence type="ECO:0000313" key="2">
    <source>
        <dbReference type="EMBL" id="KAI5076036.1"/>
    </source>
</evidence>
<comment type="caution">
    <text evidence="2">The sequence shown here is derived from an EMBL/GenBank/DDBJ whole genome shotgun (WGS) entry which is preliminary data.</text>
</comment>
<dbReference type="AlphaFoldDB" id="A0A9D4UXU3"/>
<gene>
    <name evidence="2" type="ORF">GOP47_0008101</name>
</gene>